<evidence type="ECO:0000313" key="1">
    <source>
        <dbReference type="EMBL" id="RGI95317.1"/>
    </source>
</evidence>
<gene>
    <name evidence="1" type="ORF">DXD79_32150</name>
</gene>
<dbReference type="RefSeq" id="WP_118033347.1">
    <property type="nucleotide sequence ID" value="NZ_CABJBJ010000045.1"/>
</dbReference>
<protein>
    <submittedName>
        <fullName evidence="1">Transposase</fullName>
    </submittedName>
</protein>
<reference evidence="1 2" key="1">
    <citation type="submission" date="2018-08" db="EMBL/GenBank/DDBJ databases">
        <title>A genome reference for cultivated species of the human gut microbiota.</title>
        <authorList>
            <person name="Zou Y."/>
            <person name="Xue W."/>
            <person name="Luo G."/>
        </authorList>
    </citation>
    <scope>NUCLEOTIDE SEQUENCE [LARGE SCALE GENOMIC DNA]</scope>
    <source>
        <strain evidence="1 2">TM09-12</strain>
    </source>
</reference>
<name>A0A374NWP4_9FIRM</name>
<comment type="caution">
    <text evidence="1">The sequence shown here is derived from an EMBL/GenBank/DDBJ whole genome shotgun (WGS) entry which is preliminary data.</text>
</comment>
<accession>A0A374NWP4</accession>
<evidence type="ECO:0000313" key="2">
    <source>
        <dbReference type="Proteomes" id="UP000263014"/>
    </source>
</evidence>
<organism evidence="1 2">
    <name type="scientific">Hungatella hathewayi</name>
    <dbReference type="NCBI Taxonomy" id="154046"/>
    <lineage>
        <taxon>Bacteria</taxon>
        <taxon>Bacillati</taxon>
        <taxon>Bacillota</taxon>
        <taxon>Clostridia</taxon>
        <taxon>Lachnospirales</taxon>
        <taxon>Lachnospiraceae</taxon>
        <taxon>Hungatella</taxon>
    </lineage>
</organism>
<proteinExistence type="predicted"/>
<dbReference type="AlphaFoldDB" id="A0A374NWP4"/>
<dbReference type="EMBL" id="QSON01000032">
    <property type="protein sequence ID" value="RGI95317.1"/>
    <property type="molecule type" value="Genomic_DNA"/>
</dbReference>
<dbReference type="Proteomes" id="UP000263014">
    <property type="component" value="Unassembled WGS sequence"/>
</dbReference>
<sequence>MNEMMYADNYSRQFHAQDEFFDCLKAIGGRSRWERKRSKDLRLVAFTDEDSKIAKELKEQYEQEGLDIGILTDTMENTRLVLKAKDKYYPVRSCAIKTILDRAGISGAVLNRLEKNVYARILNDCLKITKGESLLRISDGKVSAVHGGDCCDYSILDMEQVFAHVVEFLNKTFPGASFLGGFYDHTRASGLWELSRNDELLGAYRKELENCGLDSDDMKAALRVSTSDVGTSGANLYPILLCGPRQNTIALGDPLRLSHENGATLERFDKQLGLLFGKYQAALKNLTRLLGILITNPGNCMIGIMKKVKVPKRYITEAVNLFISQNGTGSCTAHEIYCGMAEVIFMLTCEGETGGHIAAMEEKLARALSLDWKEFDVPGEIKW</sequence>